<dbReference type="OrthoDB" id="59470at2759"/>
<comment type="catalytic activity">
    <reaction evidence="6">
        <text>2 R'C(R)SH + O2 = R'C(R)S-S(R)CR' + H2O2</text>
        <dbReference type="Rhea" id="RHEA:17357"/>
        <dbReference type="ChEBI" id="CHEBI:15379"/>
        <dbReference type="ChEBI" id="CHEBI:16240"/>
        <dbReference type="ChEBI" id="CHEBI:16520"/>
        <dbReference type="ChEBI" id="CHEBI:17412"/>
        <dbReference type="EC" id="1.8.3.2"/>
    </reaction>
</comment>
<evidence type="ECO:0000256" key="1">
    <source>
        <dbReference type="ARBA" id="ARBA00001974"/>
    </source>
</evidence>
<organism evidence="9 10">
    <name type="scientific">Rhodotorula mucilaginosa</name>
    <name type="common">Yeast</name>
    <name type="synonym">Rhodotorula rubra</name>
    <dbReference type="NCBI Taxonomy" id="5537"/>
    <lineage>
        <taxon>Eukaryota</taxon>
        <taxon>Fungi</taxon>
        <taxon>Dikarya</taxon>
        <taxon>Basidiomycota</taxon>
        <taxon>Pucciniomycotina</taxon>
        <taxon>Microbotryomycetes</taxon>
        <taxon>Sporidiobolales</taxon>
        <taxon>Sporidiobolaceae</taxon>
        <taxon>Rhodotorula</taxon>
    </lineage>
</organism>
<dbReference type="GO" id="GO:0050660">
    <property type="term" value="F:flavin adenine dinucleotide binding"/>
    <property type="evidence" value="ECO:0007669"/>
    <property type="project" value="TreeGrafter"/>
</dbReference>
<accession>A0A9P6VYY0</accession>
<evidence type="ECO:0000256" key="6">
    <source>
        <dbReference type="RuleBase" id="RU371123"/>
    </source>
</evidence>
<gene>
    <name evidence="9" type="ORF">C6P46_006152</name>
</gene>
<dbReference type="EMBL" id="PUHQ01000074">
    <property type="protein sequence ID" value="KAG0657870.1"/>
    <property type="molecule type" value="Genomic_DNA"/>
</dbReference>
<name>A0A9P6VYY0_RHOMI</name>
<reference evidence="9 10" key="1">
    <citation type="submission" date="2020-11" db="EMBL/GenBank/DDBJ databases">
        <title>Kefir isolates.</title>
        <authorList>
            <person name="Marcisauskas S."/>
            <person name="Kim Y."/>
            <person name="Blasche S."/>
        </authorList>
    </citation>
    <scope>NUCLEOTIDE SEQUENCE [LARGE SCALE GENOMIC DNA]</scope>
    <source>
        <strain evidence="9 10">KR</strain>
    </source>
</reference>
<evidence type="ECO:0000259" key="8">
    <source>
        <dbReference type="PROSITE" id="PS51324"/>
    </source>
</evidence>
<keyword evidence="3 6" id="KW-0274">FAD</keyword>
<feature type="region of interest" description="Disordered" evidence="7">
    <location>
        <begin position="47"/>
        <end position="66"/>
    </location>
</feature>
<evidence type="ECO:0000313" key="10">
    <source>
        <dbReference type="Proteomes" id="UP000777482"/>
    </source>
</evidence>
<protein>
    <recommendedName>
        <fullName evidence="6">Sulfhydryl oxidase</fullName>
        <ecNumber evidence="6">1.8.3.2</ecNumber>
    </recommendedName>
</protein>
<dbReference type="EC" id="1.8.3.2" evidence="6"/>
<dbReference type="GO" id="GO:0005739">
    <property type="term" value="C:mitochondrion"/>
    <property type="evidence" value="ECO:0007669"/>
    <property type="project" value="TreeGrafter"/>
</dbReference>
<dbReference type="AlphaFoldDB" id="A0A9P6VYY0"/>
<evidence type="ECO:0000256" key="3">
    <source>
        <dbReference type="ARBA" id="ARBA00022827"/>
    </source>
</evidence>
<keyword evidence="4 6" id="KW-0560">Oxidoreductase</keyword>
<dbReference type="PANTHER" id="PTHR12645:SF1">
    <property type="entry name" value="FAD-LINKED SULFHYDRYL OXIDASE ERV2"/>
    <property type="match status" value="1"/>
</dbReference>
<keyword evidence="10" id="KW-1185">Reference proteome</keyword>
<dbReference type="Proteomes" id="UP000777482">
    <property type="component" value="Unassembled WGS sequence"/>
</dbReference>
<keyword evidence="5" id="KW-1015">Disulfide bond</keyword>
<evidence type="ECO:0000256" key="4">
    <source>
        <dbReference type="ARBA" id="ARBA00023002"/>
    </source>
</evidence>
<evidence type="ECO:0000313" key="9">
    <source>
        <dbReference type="EMBL" id="KAG0657870.1"/>
    </source>
</evidence>
<evidence type="ECO:0000256" key="2">
    <source>
        <dbReference type="ARBA" id="ARBA00022630"/>
    </source>
</evidence>
<dbReference type="GO" id="GO:0016971">
    <property type="term" value="F:flavin-dependent sulfhydryl oxidase activity"/>
    <property type="evidence" value="ECO:0007669"/>
    <property type="project" value="InterPro"/>
</dbReference>
<dbReference type="FunFam" id="1.20.120.310:FF:000002">
    <property type="entry name" value="Sulfhydryl oxidase"/>
    <property type="match status" value="1"/>
</dbReference>
<evidence type="ECO:0000256" key="5">
    <source>
        <dbReference type="ARBA" id="ARBA00023157"/>
    </source>
</evidence>
<feature type="domain" description="ERV/ALR sulfhydryl oxidase" evidence="8">
    <location>
        <begin position="88"/>
        <end position="189"/>
    </location>
</feature>
<dbReference type="Pfam" id="PF04777">
    <property type="entry name" value="Evr1_Alr"/>
    <property type="match status" value="1"/>
</dbReference>
<dbReference type="SUPFAM" id="SSF69000">
    <property type="entry name" value="FAD-dependent thiol oxidase"/>
    <property type="match status" value="1"/>
</dbReference>
<proteinExistence type="predicted"/>
<evidence type="ECO:0000256" key="7">
    <source>
        <dbReference type="SAM" id="MobiDB-lite"/>
    </source>
</evidence>
<dbReference type="PANTHER" id="PTHR12645">
    <property type="entry name" value="ALR/ERV"/>
    <property type="match status" value="1"/>
</dbReference>
<keyword evidence="2 6" id="KW-0285">Flavoprotein</keyword>
<dbReference type="InterPro" id="IPR036774">
    <property type="entry name" value="ERV/ALR_sulphydryl_oxid_sf"/>
</dbReference>
<dbReference type="InterPro" id="IPR017905">
    <property type="entry name" value="ERV/ALR_sulphydryl_oxidase"/>
</dbReference>
<dbReference type="PROSITE" id="PS51324">
    <property type="entry name" value="ERV_ALR"/>
    <property type="match status" value="1"/>
</dbReference>
<sequence>MTCFTLRSNGYRLAVVATLSAAALLLLAVVALRGSFDSPEEHNRLWASGSVGRSESVRDPSRLNGAKSPAADELLYSTGHVIMPKLGNATAKAELGRASWKLLHTMAARFPEQPTENERETFKSFLHMFSRLYPCGECAAEFQQLLRKHPPQTSSRGVASMYLCHLHNLVNERLGKDEFDCGENLKEIYDCGTPFSIILILMRI</sequence>
<dbReference type="Gene3D" id="1.20.120.310">
    <property type="entry name" value="ERV/ALR sulfhydryl oxidase domain"/>
    <property type="match status" value="1"/>
</dbReference>
<comment type="cofactor">
    <cofactor evidence="1 6">
        <name>FAD</name>
        <dbReference type="ChEBI" id="CHEBI:57692"/>
    </cofactor>
</comment>
<dbReference type="InterPro" id="IPR039799">
    <property type="entry name" value="ALR/ERV"/>
</dbReference>
<comment type="caution">
    <text evidence="9">The sequence shown here is derived from an EMBL/GenBank/DDBJ whole genome shotgun (WGS) entry which is preliminary data.</text>
</comment>